<feature type="compositionally biased region" description="Polar residues" evidence="1">
    <location>
        <begin position="38"/>
        <end position="47"/>
    </location>
</feature>
<feature type="non-terminal residue" evidence="2">
    <location>
        <position position="47"/>
    </location>
</feature>
<reference evidence="2 3" key="1">
    <citation type="submission" date="2020-08" db="EMBL/GenBank/DDBJ databases">
        <title>Bridging the membrane lipid divide: bacteria of the FCB group superphylum have the potential to synthesize archaeal ether lipids.</title>
        <authorList>
            <person name="Villanueva L."/>
            <person name="Von Meijenfeldt F.A.B."/>
            <person name="Westbye A.B."/>
            <person name="Yadav S."/>
            <person name="Hopmans E.C."/>
            <person name="Dutilh B.E."/>
            <person name="Sinninghe Damste J.S."/>
        </authorList>
    </citation>
    <scope>NUCLEOTIDE SEQUENCE [LARGE SCALE GENOMIC DNA]</scope>
    <source>
        <strain evidence="2">NIOZ-UU81</strain>
    </source>
</reference>
<evidence type="ECO:0000313" key="2">
    <source>
        <dbReference type="EMBL" id="MBC8208785.1"/>
    </source>
</evidence>
<feature type="region of interest" description="Disordered" evidence="1">
    <location>
        <begin position="27"/>
        <end position="47"/>
    </location>
</feature>
<evidence type="ECO:0000313" key="3">
    <source>
        <dbReference type="Proteomes" id="UP000599024"/>
    </source>
</evidence>
<dbReference type="EMBL" id="JACNLK010000053">
    <property type="protein sequence ID" value="MBC8208785.1"/>
    <property type="molecule type" value="Genomic_DNA"/>
</dbReference>
<dbReference type="AlphaFoldDB" id="A0A8J6NB47"/>
<accession>A0A8J6NB47</accession>
<proteinExistence type="predicted"/>
<name>A0A8J6NB47_9BACT</name>
<protein>
    <submittedName>
        <fullName evidence="2">Uncharacterized protein</fullName>
    </submittedName>
</protein>
<dbReference type="Proteomes" id="UP000599024">
    <property type="component" value="Unassembled WGS sequence"/>
</dbReference>
<sequence length="47" mass="5004">MKKSLIITALIETIGLATIQTASARPGAGRAIDCPRGYQTTQLDQET</sequence>
<evidence type="ECO:0000256" key="1">
    <source>
        <dbReference type="SAM" id="MobiDB-lite"/>
    </source>
</evidence>
<comment type="caution">
    <text evidence="2">The sequence shown here is derived from an EMBL/GenBank/DDBJ whole genome shotgun (WGS) entry which is preliminary data.</text>
</comment>
<organism evidence="2 3">
    <name type="scientific">Candidatus Desulfatifera sulfidica</name>
    <dbReference type="NCBI Taxonomy" id="2841691"/>
    <lineage>
        <taxon>Bacteria</taxon>
        <taxon>Pseudomonadati</taxon>
        <taxon>Thermodesulfobacteriota</taxon>
        <taxon>Desulfobulbia</taxon>
        <taxon>Desulfobulbales</taxon>
        <taxon>Desulfobulbaceae</taxon>
        <taxon>Candidatus Desulfatifera</taxon>
    </lineage>
</organism>
<gene>
    <name evidence="2" type="ORF">H8E79_06425</name>
</gene>